<accession>A0ABX3TEB3</accession>
<organism evidence="1 2">
    <name type="scientific">Mycobacterium timonense</name>
    <dbReference type="NCBI Taxonomy" id="701043"/>
    <lineage>
        <taxon>Bacteria</taxon>
        <taxon>Bacillati</taxon>
        <taxon>Actinomycetota</taxon>
        <taxon>Actinomycetes</taxon>
        <taxon>Mycobacteriales</taxon>
        <taxon>Mycobacteriaceae</taxon>
        <taxon>Mycobacterium</taxon>
        <taxon>Mycobacterium avium complex (MAC)</taxon>
    </lineage>
</organism>
<evidence type="ECO:0000313" key="2">
    <source>
        <dbReference type="Proteomes" id="UP000192847"/>
    </source>
</evidence>
<protein>
    <submittedName>
        <fullName evidence="1">Uncharacterized protein</fullName>
    </submittedName>
</protein>
<reference evidence="1 2" key="1">
    <citation type="submission" date="2017-02" db="EMBL/GenBank/DDBJ databases">
        <title>The new phylogeny of genus Mycobacterium.</title>
        <authorList>
            <person name="Tortoli E."/>
            <person name="Trovato A."/>
            <person name="Cirillo D.M."/>
        </authorList>
    </citation>
    <scope>NUCLEOTIDE SEQUENCE [LARGE SCALE GENOMIC DNA]</scope>
    <source>
        <strain evidence="1 2">CCUG 56329</strain>
    </source>
</reference>
<comment type="caution">
    <text evidence="1">The sequence shown here is derived from an EMBL/GenBank/DDBJ whole genome shotgun (WGS) entry which is preliminary data.</text>
</comment>
<keyword evidence="2" id="KW-1185">Reference proteome</keyword>
<gene>
    <name evidence="1" type="ORF">BST46_26160</name>
</gene>
<dbReference type="EMBL" id="MVIL01000261">
    <property type="protein sequence ID" value="ORB77148.1"/>
    <property type="molecule type" value="Genomic_DNA"/>
</dbReference>
<name>A0ABX3TEB3_9MYCO</name>
<proteinExistence type="predicted"/>
<feature type="non-terminal residue" evidence="1">
    <location>
        <position position="500"/>
    </location>
</feature>
<evidence type="ECO:0000313" key="1">
    <source>
        <dbReference type="EMBL" id="ORB77148.1"/>
    </source>
</evidence>
<dbReference type="Proteomes" id="UP000192847">
    <property type="component" value="Unassembled WGS sequence"/>
</dbReference>
<sequence>MTAVSPMLLVIDEFGKNLEHFASSSSDGDPFLLQELAEMTQGDGAAPLVIITMQHLSFDEYVQDGSTARRREWSKVQGRFQDVPYVDTAAQSRRLIASAITHQPEVHAAAERWLEEHQARLDSLGLRDLIDDVVAAIPLHPIALAVLPELCSRYGQNERTLFSFLAGTEPGAVPHFLTRTSWQPGSPLPLVGVDKLYDYFLEASSSMIGVADGASRWIEIETRIRDSAGLTPDQLKAVKTIGVLNLVSTGGRIRASRPLLELALTPTSLAQESDKAPKAKAVLESLVEAGLITYRAFSDEYRIWHGSDYNLLRVIESARKAYEDADLVDLLRDAVELEPLVAGRHSQRTGVLRVFQRQFSTLEESPDEAFDSKWDGIVYYATNPATDLSQAPTPADGRPAIYVIPDDVSRLRNTAIDAAALNSALRSAEVEGADWVAKRELVERASAAQQKLQVEIGQTWNAHADWILAGSNRSLDPRRGLSALLSDVADASYCSTPHIA</sequence>